<sequence>MNVEEAMQLFVRQRDVDLLDDAARKPQRAPSPGGASTRQSSGEVQGGLTLLGDDGEAGDLAEDRRAALATAGGRPSVKVEHVDQATLHFTPQMGAGILHRDAEDVGSTGGCSASRRGAPARPWRTDARCWRRSTSIMRGDEDSAITFQAELPARIVDTEAGGEAAALSHAFTECVSSTTPGPARAVNSADHHTCAALLGRRTMSPAQGGVPMLVDRSGSRSGGRCALEPGPVPVRAGACAGAGARWSLGRCRCALEPGPVPVRAGAWAGAGARWSPARPAPLRVRRLRLERYYLPENI</sequence>
<evidence type="ECO:0000313" key="3">
    <source>
        <dbReference type="Proteomes" id="UP001190700"/>
    </source>
</evidence>
<feature type="region of interest" description="Disordered" evidence="1">
    <location>
        <begin position="18"/>
        <end position="56"/>
    </location>
</feature>
<gene>
    <name evidence="2" type="ORF">CYMTET_52538</name>
</gene>
<evidence type="ECO:0000256" key="1">
    <source>
        <dbReference type="SAM" id="MobiDB-lite"/>
    </source>
</evidence>
<evidence type="ECO:0000313" key="2">
    <source>
        <dbReference type="EMBL" id="KAK3237386.1"/>
    </source>
</evidence>
<dbReference type="EMBL" id="LGRX02034614">
    <property type="protein sequence ID" value="KAK3237386.1"/>
    <property type="molecule type" value="Genomic_DNA"/>
</dbReference>
<dbReference type="Proteomes" id="UP001190700">
    <property type="component" value="Unassembled WGS sequence"/>
</dbReference>
<dbReference type="AlphaFoldDB" id="A0AAE0BIU6"/>
<keyword evidence="3" id="KW-1185">Reference proteome</keyword>
<organism evidence="2 3">
    <name type="scientific">Cymbomonas tetramitiformis</name>
    <dbReference type="NCBI Taxonomy" id="36881"/>
    <lineage>
        <taxon>Eukaryota</taxon>
        <taxon>Viridiplantae</taxon>
        <taxon>Chlorophyta</taxon>
        <taxon>Pyramimonadophyceae</taxon>
        <taxon>Pyramimonadales</taxon>
        <taxon>Pyramimonadaceae</taxon>
        <taxon>Cymbomonas</taxon>
    </lineage>
</organism>
<accession>A0AAE0BIU6</accession>
<comment type="caution">
    <text evidence="2">The sequence shown here is derived from an EMBL/GenBank/DDBJ whole genome shotgun (WGS) entry which is preliminary data.</text>
</comment>
<proteinExistence type="predicted"/>
<name>A0AAE0BIU6_9CHLO</name>
<protein>
    <submittedName>
        <fullName evidence="2">Uncharacterized protein</fullName>
    </submittedName>
</protein>
<reference evidence="2 3" key="1">
    <citation type="journal article" date="2015" name="Genome Biol. Evol.">
        <title>Comparative Genomics of a Bacterivorous Green Alga Reveals Evolutionary Causalities and Consequences of Phago-Mixotrophic Mode of Nutrition.</title>
        <authorList>
            <person name="Burns J.A."/>
            <person name="Paasch A."/>
            <person name="Narechania A."/>
            <person name="Kim E."/>
        </authorList>
    </citation>
    <scope>NUCLEOTIDE SEQUENCE [LARGE SCALE GENOMIC DNA]</scope>
    <source>
        <strain evidence="2 3">PLY_AMNH</strain>
    </source>
</reference>
<feature type="compositionally biased region" description="Polar residues" evidence="1">
    <location>
        <begin position="34"/>
        <end position="43"/>
    </location>
</feature>